<dbReference type="AlphaFoldDB" id="A0A699X6M5"/>
<sequence length="61" mass="6864">NILFLGKLVNEDPFQLLPMDLKLAEESKAKSSVEEPPELELPSHLEYAFLEDSNKLPVIIA</sequence>
<comment type="caution">
    <text evidence="1">The sequence shown here is derived from an EMBL/GenBank/DDBJ whole genome shotgun (WGS) entry which is preliminary data.</text>
</comment>
<name>A0A699X6M5_TANCI</name>
<dbReference type="EMBL" id="BKCJ011802615">
    <property type="protein sequence ID" value="GFD54130.1"/>
    <property type="molecule type" value="Genomic_DNA"/>
</dbReference>
<keyword evidence="1" id="KW-0808">Transferase</keyword>
<reference evidence="1" key="1">
    <citation type="journal article" date="2019" name="Sci. Rep.">
        <title>Draft genome of Tanacetum cinerariifolium, the natural source of mosquito coil.</title>
        <authorList>
            <person name="Yamashiro T."/>
            <person name="Shiraishi A."/>
            <person name="Satake H."/>
            <person name="Nakayama K."/>
        </authorList>
    </citation>
    <scope>NUCLEOTIDE SEQUENCE</scope>
</reference>
<gene>
    <name evidence="1" type="ORF">Tci_926099</name>
</gene>
<evidence type="ECO:0000313" key="1">
    <source>
        <dbReference type="EMBL" id="GFD54130.1"/>
    </source>
</evidence>
<keyword evidence="1" id="KW-0695">RNA-directed DNA polymerase</keyword>
<feature type="non-terminal residue" evidence="1">
    <location>
        <position position="1"/>
    </location>
</feature>
<dbReference type="GO" id="GO:0003964">
    <property type="term" value="F:RNA-directed DNA polymerase activity"/>
    <property type="evidence" value="ECO:0007669"/>
    <property type="project" value="UniProtKB-KW"/>
</dbReference>
<proteinExistence type="predicted"/>
<protein>
    <submittedName>
        <fullName evidence="1">Reverse transcriptase domain-containing protein</fullName>
    </submittedName>
</protein>
<organism evidence="1">
    <name type="scientific">Tanacetum cinerariifolium</name>
    <name type="common">Dalmatian daisy</name>
    <name type="synonym">Chrysanthemum cinerariifolium</name>
    <dbReference type="NCBI Taxonomy" id="118510"/>
    <lineage>
        <taxon>Eukaryota</taxon>
        <taxon>Viridiplantae</taxon>
        <taxon>Streptophyta</taxon>
        <taxon>Embryophyta</taxon>
        <taxon>Tracheophyta</taxon>
        <taxon>Spermatophyta</taxon>
        <taxon>Magnoliopsida</taxon>
        <taxon>eudicotyledons</taxon>
        <taxon>Gunneridae</taxon>
        <taxon>Pentapetalae</taxon>
        <taxon>asterids</taxon>
        <taxon>campanulids</taxon>
        <taxon>Asterales</taxon>
        <taxon>Asteraceae</taxon>
        <taxon>Asteroideae</taxon>
        <taxon>Anthemideae</taxon>
        <taxon>Anthemidinae</taxon>
        <taxon>Tanacetum</taxon>
    </lineage>
</organism>
<keyword evidence="1" id="KW-0548">Nucleotidyltransferase</keyword>
<feature type="non-terminal residue" evidence="1">
    <location>
        <position position="61"/>
    </location>
</feature>
<accession>A0A699X6M5</accession>